<dbReference type="Pfam" id="PF00571">
    <property type="entry name" value="CBS"/>
    <property type="match status" value="2"/>
</dbReference>
<dbReference type="SMART" id="SM01091">
    <property type="entry name" value="CorC_HlyC"/>
    <property type="match status" value="1"/>
</dbReference>
<evidence type="ECO:0000313" key="13">
    <source>
        <dbReference type="Proteomes" id="UP000673975"/>
    </source>
</evidence>
<dbReference type="Pfam" id="PF01595">
    <property type="entry name" value="CNNM"/>
    <property type="match status" value="1"/>
</dbReference>
<evidence type="ECO:0000259" key="11">
    <source>
        <dbReference type="PROSITE" id="PS51846"/>
    </source>
</evidence>
<dbReference type="FunFam" id="3.10.580.10:FF:000002">
    <property type="entry name" value="Magnesium/cobalt efflux protein CorC"/>
    <property type="match status" value="1"/>
</dbReference>
<dbReference type="SUPFAM" id="SSF56176">
    <property type="entry name" value="FAD-binding/transporter-associated domain-like"/>
    <property type="match status" value="1"/>
</dbReference>
<dbReference type="Proteomes" id="UP000673975">
    <property type="component" value="Unassembled WGS sequence"/>
</dbReference>
<sequence>MSEWLIILIFILLSGFFAGSEIGFVSANRLKLEIRARKKTIRSRALTHFLKDPEAFLSTTLIGNNVVNVIYATLMALFLVQPVSAIYFSLFDAFPSDFVVLLIQTFIASILIMIFGEVIPKVVFRINSEAFIFYLAPVHRTLNVLFLPFIHVANAAASRLIRLLVPQLQSSEQVFRRQDIEMLLREVGDSEESDIDRDDSEILTNVLQLSNKRVRESMIPRTEIIAVEKNAELQEVLQKFVSSGFSKIPVYEQSIDNVIGVVFAYDLFKSPQSLNEIIRPVKHIPSSQKSKDLLSEFQRLKISLAIVIDEYGGTAGLVTTEDLLEEVVGDIQDEYDMEDTIMKKISPDTFILSGDVPLQELSEKFPSAGLPERNNNYETVAGYIINEIGRIPRVNEEVIIGNHKFIISKARQSRIETVRMTVM</sequence>
<dbReference type="Pfam" id="PF03471">
    <property type="entry name" value="CorC_HlyC"/>
    <property type="match status" value="1"/>
</dbReference>
<evidence type="ECO:0000313" key="12">
    <source>
        <dbReference type="EMBL" id="MBP3191138.1"/>
    </source>
</evidence>
<dbReference type="InterPro" id="IPR002550">
    <property type="entry name" value="CNNM"/>
</dbReference>
<evidence type="ECO:0000256" key="8">
    <source>
        <dbReference type="PROSITE-ProRule" id="PRU01193"/>
    </source>
</evidence>
<evidence type="ECO:0000256" key="5">
    <source>
        <dbReference type="ARBA" id="ARBA00023122"/>
    </source>
</evidence>
<dbReference type="GO" id="GO:0050660">
    <property type="term" value="F:flavin adenine dinucleotide binding"/>
    <property type="evidence" value="ECO:0007669"/>
    <property type="project" value="InterPro"/>
</dbReference>
<dbReference type="InterPro" id="IPR044751">
    <property type="entry name" value="Ion_transp-like_CBS"/>
</dbReference>
<dbReference type="InterPro" id="IPR036318">
    <property type="entry name" value="FAD-bd_PCMH-like_sf"/>
</dbReference>
<dbReference type="SMART" id="SM00116">
    <property type="entry name" value="CBS"/>
    <property type="match status" value="2"/>
</dbReference>
<feature type="transmembrane region" description="Helical" evidence="9">
    <location>
        <begin position="98"/>
        <end position="119"/>
    </location>
</feature>
<dbReference type="InterPro" id="IPR016169">
    <property type="entry name" value="FAD-bd_PCMH_sub2"/>
</dbReference>
<keyword evidence="5 7" id="KW-0129">CBS domain</keyword>
<dbReference type="PANTHER" id="PTHR22777:SF17">
    <property type="entry name" value="UPF0053 PROTEIN SLL0260"/>
    <property type="match status" value="1"/>
</dbReference>
<organism evidence="12 13">
    <name type="scientific">Natronogracilivirga saccharolytica</name>
    <dbReference type="NCBI Taxonomy" id="2812953"/>
    <lineage>
        <taxon>Bacteria</taxon>
        <taxon>Pseudomonadati</taxon>
        <taxon>Balneolota</taxon>
        <taxon>Balneolia</taxon>
        <taxon>Balneolales</taxon>
        <taxon>Cyclonatronaceae</taxon>
        <taxon>Natronogracilivirga</taxon>
    </lineage>
</organism>
<dbReference type="GO" id="GO:0005886">
    <property type="term" value="C:plasma membrane"/>
    <property type="evidence" value="ECO:0007669"/>
    <property type="project" value="TreeGrafter"/>
</dbReference>
<reference evidence="12" key="1">
    <citation type="submission" date="2021-02" db="EMBL/GenBank/DDBJ databases">
        <title>Natronogracilivirga saccharolytica gen. nov. sp. nov. a new anaerobic, haloalkiliphilic carbohydrate-fermenting bacterium from soda lake and proposing of Cyclonatronumiaceae fam. nov. in the phylum Balneolaeota.</title>
        <authorList>
            <person name="Zhilina T.N."/>
            <person name="Sorokin D.Y."/>
            <person name="Zavarzina D.G."/>
            <person name="Toshchakov S.V."/>
            <person name="Kublanov I.V."/>
        </authorList>
    </citation>
    <scope>NUCLEOTIDE SEQUENCE</scope>
    <source>
        <strain evidence="12">Z-1702</strain>
    </source>
</reference>
<dbReference type="Gene3D" id="3.30.465.10">
    <property type="match status" value="1"/>
</dbReference>
<dbReference type="AlphaFoldDB" id="A0A8J7S6E8"/>
<evidence type="ECO:0000256" key="4">
    <source>
        <dbReference type="ARBA" id="ARBA00022989"/>
    </source>
</evidence>
<feature type="transmembrane region" description="Helical" evidence="9">
    <location>
        <begin position="69"/>
        <end position="91"/>
    </location>
</feature>
<keyword evidence="4 8" id="KW-1133">Transmembrane helix</keyword>
<evidence type="ECO:0000259" key="10">
    <source>
        <dbReference type="PROSITE" id="PS51371"/>
    </source>
</evidence>
<evidence type="ECO:0000256" key="9">
    <source>
        <dbReference type="SAM" id="Phobius"/>
    </source>
</evidence>
<dbReference type="CDD" id="cd04590">
    <property type="entry name" value="CBS_pair_CorC_HlyC_assoc"/>
    <property type="match status" value="1"/>
</dbReference>
<gene>
    <name evidence="12" type="ORF">NATSA_00530</name>
</gene>
<evidence type="ECO:0000256" key="7">
    <source>
        <dbReference type="PROSITE-ProRule" id="PRU00703"/>
    </source>
</evidence>
<feature type="domain" description="CBS" evidence="10">
    <location>
        <begin position="218"/>
        <end position="277"/>
    </location>
</feature>
<keyword evidence="3" id="KW-0677">Repeat</keyword>
<name>A0A8J7S6E8_9BACT</name>
<keyword evidence="13" id="KW-1185">Reference proteome</keyword>
<comment type="subcellular location">
    <subcellularLocation>
        <location evidence="1">Membrane</location>
        <topology evidence="1">Multi-pass membrane protein</topology>
    </subcellularLocation>
</comment>
<evidence type="ECO:0000256" key="2">
    <source>
        <dbReference type="ARBA" id="ARBA00022692"/>
    </source>
</evidence>
<dbReference type="SUPFAM" id="SSF54631">
    <property type="entry name" value="CBS-domain pair"/>
    <property type="match status" value="1"/>
</dbReference>
<accession>A0A8J7S6E8</accession>
<keyword evidence="6 8" id="KW-0472">Membrane</keyword>
<dbReference type="InterPro" id="IPR046342">
    <property type="entry name" value="CBS_dom_sf"/>
</dbReference>
<dbReference type="PROSITE" id="PS51371">
    <property type="entry name" value="CBS"/>
    <property type="match status" value="1"/>
</dbReference>
<dbReference type="PROSITE" id="PS51846">
    <property type="entry name" value="CNNM"/>
    <property type="match status" value="1"/>
</dbReference>
<feature type="transmembrane region" description="Helical" evidence="9">
    <location>
        <begin position="131"/>
        <end position="153"/>
    </location>
</feature>
<protein>
    <submittedName>
        <fullName evidence="12">HlyC/CorC family transporter</fullName>
    </submittedName>
</protein>
<dbReference type="Gene3D" id="3.10.580.10">
    <property type="entry name" value="CBS-domain"/>
    <property type="match status" value="1"/>
</dbReference>
<dbReference type="EMBL" id="JAFIDN010000001">
    <property type="protein sequence ID" value="MBP3191138.1"/>
    <property type="molecule type" value="Genomic_DNA"/>
</dbReference>
<dbReference type="InterPro" id="IPR005170">
    <property type="entry name" value="Transptr-assoc_dom"/>
</dbReference>
<evidence type="ECO:0000256" key="6">
    <source>
        <dbReference type="ARBA" id="ARBA00023136"/>
    </source>
</evidence>
<dbReference type="RefSeq" id="WP_210509373.1">
    <property type="nucleotide sequence ID" value="NZ_JAFIDN010000001.1"/>
</dbReference>
<proteinExistence type="predicted"/>
<comment type="caution">
    <text evidence="12">The sequence shown here is derived from an EMBL/GenBank/DDBJ whole genome shotgun (WGS) entry which is preliminary data.</text>
</comment>
<feature type="domain" description="CNNM transmembrane" evidence="11">
    <location>
        <begin position="1"/>
        <end position="199"/>
    </location>
</feature>
<evidence type="ECO:0000256" key="1">
    <source>
        <dbReference type="ARBA" id="ARBA00004141"/>
    </source>
</evidence>
<dbReference type="InterPro" id="IPR000644">
    <property type="entry name" value="CBS_dom"/>
</dbReference>
<dbReference type="PANTHER" id="PTHR22777">
    <property type="entry name" value="HEMOLYSIN-RELATED"/>
    <property type="match status" value="1"/>
</dbReference>
<keyword evidence="2 8" id="KW-0812">Transmembrane</keyword>
<evidence type="ECO:0000256" key="3">
    <source>
        <dbReference type="ARBA" id="ARBA00022737"/>
    </source>
</evidence>